<gene>
    <name evidence="2" type="ORF">DOFOFD_04920</name>
</gene>
<keyword evidence="1" id="KW-0472">Membrane</keyword>
<name>A0ABU7U281_9PROT</name>
<feature type="transmembrane region" description="Helical" evidence="1">
    <location>
        <begin position="25"/>
        <end position="43"/>
    </location>
</feature>
<dbReference type="Proteomes" id="UP001312908">
    <property type="component" value="Unassembled WGS sequence"/>
</dbReference>
<proteinExistence type="predicted"/>
<comment type="caution">
    <text evidence="2">The sequence shown here is derived from an EMBL/GenBank/DDBJ whole genome shotgun (WGS) entry which is preliminary data.</text>
</comment>
<evidence type="ECO:0000313" key="3">
    <source>
        <dbReference type="Proteomes" id="UP001312908"/>
    </source>
</evidence>
<evidence type="ECO:0000313" key="2">
    <source>
        <dbReference type="EMBL" id="MEE8658348.1"/>
    </source>
</evidence>
<keyword evidence="1" id="KW-1133">Transmembrane helix</keyword>
<reference evidence="2 3" key="1">
    <citation type="submission" date="2023-10" db="EMBL/GenBank/DDBJ databases">
        <title>Sorlinia euscelidii gen. nov., sp. nov., an acetic acid bacteria isolated from the gut of Euscelidius variegatus emitter.</title>
        <authorList>
            <person name="Michoud G."/>
            <person name="Marasco R."/>
            <person name="Seferji K."/>
            <person name="Gonella E."/>
            <person name="Garuglieri E."/>
            <person name="Alma A."/>
            <person name="Mapelli F."/>
            <person name="Borin S."/>
            <person name="Daffonchio D."/>
            <person name="Crotti E."/>
        </authorList>
    </citation>
    <scope>NUCLEOTIDE SEQUENCE [LARGE SCALE GENOMIC DNA]</scope>
    <source>
        <strain evidence="2 3">EV16P</strain>
    </source>
</reference>
<accession>A0ABU7U281</accession>
<dbReference type="EMBL" id="JAWJZY010000002">
    <property type="protein sequence ID" value="MEE8658348.1"/>
    <property type="molecule type" value="Genomic_DNA"/>
</dbReference>
<organism evidence="2 3">
    <name type="scientific">Sorlinia euscelidii</name>
    <dbReference type="NCBI Taxonomy" id="3081148"/>
    <lineage>
        <taxon>Bacteria</taxon>
        <taxon>Pseudomonadati</taxon>
        <taxon>Pseudomonadota</taxon>
        <taxon>Alphaproteobacteria</taxon>
        <taxon>Acetobacterales</taxon>
        <taxon>Acetobacteraceae</taxon>
        <taxon>Sorlinia</taxon>
    </lineage>
</organism>
<keyword evidence="3" id="KW-1185">Reference proteome</keyword>
<feature type="transmembrane region" description="Helical" evidence="1">
    <location>
        <begin position="49"/>
        <end position="69"/>
    </location>
</feature>
<sequence length="80" mass="9354">MTALRDWFPIERFIMWLPESTKGRAVMLLLLFFPIFSLIPIILTHSLGVMMIVVLGNFLIIPALLWWAVKTTSRRPRSRL</sequence>
<keyword evidence="1" id="KW-0812">Transmembrane</keyword>
<protein>
    <submittedName>
        <fullName evidence="2">Uncharacterized protein</fullName>
    </submittedName>
</protein>
<evidence type="ECO:0000256" key="1">
    <source>
        <dbReference type="SAM" id="Phobius"/>
    </source>
</evidence>